<feature type="domain" description="Flavodoxin-like" evidence="4">
    <location>
        <begin position="3"/>
        <end position="156"/>
    </location>
</feature>
<evidence type="ECO:0000256" key="3">
    <source>
        <dbReference type="ARBA" id="ARBA00022643"/>
    </source>
</evidence>
<reference evidence="6" key="1">
    <citation type="submission" date="2016-11" db="EMBL/GenBank/DDBJ databases">
        <authorList>
            <person name="Varghese N."/>
            <person name="Submissions S."/>
        </authorList>
    </citation>
    <scope>NUCLEOTIDE SEQUENCE [LARGE SCALE GENOMIC DNA]</scope>
    <source>
        <strain evidence="6">DSM 22363</strain>
    </source>
</reference>
<dbReference type="GO" id="GO:0010181">
    <property type="term" value="F:FMN binding"/>
    <property type="evidence" value="ECO:0007669"/>
    <property type="project" value="InterPro"/>
</dbReference>
<dbReference type="PROSITE" id="PS50902">
    <property type="entry name" value="FLAVODOXIN_LIKE"/>
    <property type="match status" value="1"/>
</dbReference>
<name>A0A1N6CN22_9SPHN</name>
<organism evidence="5 6">
    <name type="scientific">Parasphingorhabdus marina DSM 22363</name>
    <dbReference type="NCBI Taxonomy" id="1123272"/>
    <lineage>
        <taxon>Bacteria</taxon>
        <taxon>Pseudomonadati</taxon>
        <taxon>Pseudomonadota</taxon>
        <taxon>Alphaproteobacteria</taxon>
        <taxon>Sphingomonadales</taxon>
        <taxon>Sphingomonadaceae</taxon>
        <taxon>Parasphingorhabdus</taxon>
    </lineage>
</organism>
<protein>
    <recommendedName>
        <fullName evidence="4">Flavodoxin-like domain-containing protein</fullName>
    </recommendedName>
</protein>
<dbReference type="PANTHER" id="PTHR39201:SF1">
    <property type="entry name" value="FLAVODOXIN-LIKE DOMAIN-CONTAINING PROTEIN"/>
    <property type="match status" value="1"/>
</dbReference>
<dbReference type="InterPro" id="IPR029039">
    <property type="entry name" value="Flavoprotein-like_sf"/>
</dbReference>
<keyword evidence="3" id="KW-0288">FMN</keyword>
<dbReference type="InterPro" id="IPR001226">
    <property type="entry name" value="Flavodoxin_CS"/>
</dbReference>
<evidence type="ECO:0000256" key="1">
    <source>
        <dbReference type="ARBA" id="ARBA00001917"/>
    </source>
</evidence>
<dbReference type="OrthoDB" id="9806505at2"/>
<evidence type="ECO:0000313" key="6">
    <source>
        <dbReference type="Proteomes" id="UP000185192"/>
    </source>
</evidence>
<evidence type="ECO:0000313" key="5">
    <source>
        <dbReference type="EMBL" id="SIN59896.1"/>
    </source>
</evidence>
<dbReference type="SUPFAM" id="SSF52218">
    <property type="entry name" value="Flavoproteins"/>
    <property type="match status" value="1"/>
</dbReference>
<evidence type="ECO:0000256" key="2">
    <source>
        <dbReference type="ARBA" id="ARBA00022630"/>
    </source>
</evidence>
<gene>
    <name evidence="5" type="ORF">SAMN02745824_0434</name>
</gene>
<accession>A0A1N6CN22</accession>
<keyword evidence="2" id="KW-0285">Flavoprotein</keyword>
<dbReference type="Proteomes" id="UP000185192">
    <property type="component" value="Unassembled WGS sequence"/>
</dbReference>
<dbReference type="STRING" id="1123272.SAMN02745824_0434"/>
<sequence length="159" mass="17575">MKTLILFYSRTGTTETVADALAAELDATVARISCRKYDGGWFRYLLAGYDSVKGRLPKIEVPDLDFRSFDRIILGTPIWTSYPALPMRAFLSGKPDLPDHMSLFLTFGGHSPPEKAEEFLSDLLPGKLEARLNISQKAVDAGQISGPVAEFVRKLGDTH</sequence>
<dbReference type="Gene3D" id="3.40.50.360">
    <property type="match status" value="1"/>
</dbReference>
<dbReference type="EMBL" id="FSQW01000001">
    <property type="protein sequence ID" value="SIN59896.1"/>
    <property type="molecule type" value="Genomic_DNA"/>
</dbReference>
<comment type="cofactor">
    <cofactor evidence="1">
        <name>FMN</name>
        <dbReference type="ChEBI" id="CHEBI:58210"/>
    </cofactor>
</comment>
<dbReference type="GO" id="GO:0009055">
    <property type="term" value="F:electron transfer activity"/>
    <property type="evidence" value="ECO:0007669"/>
    <property type="project" value="InterPro"/>
</dbReference>
<evidence type="ECO:0000259" key="4">
    <source>
        <dbReference type="PROSITE" id="PS50902"/>
    </source>
</evidence>
<dbReference type="RefSeq" id="WP_074203502.1">
    <property type="nucleotide sequence ID" value="NZ_FSQW01000001.1"/>
</dbReference>
<proteinExistence type="predicted"/>
<dbReference type="PANTHER" id="PTHR39201">
    <property type="entry name" value="EXPORTED PROTEIN-RELATED"/>
    <property type="match status" value="1"/>
</dbReference>
<dbReference type="PROSITE" id="PS00201">
    <property type="entry name" value="FLAVODOXIN"/>
    <property type="match status" value="1"/>
</dbReference>
<dbReference type="InterPro" id="IPR008254">
    <property type="entry name" value="Flavodoxin/NO_synth"/>
</dbReference>
<keyword evidence="6" id="KW-1185">Reference proteome</keyword>
<dbReference type="AlphaFoldDB" id="A0A1N6CN22"/>